<accession>A0ABW1NAC7</accession>
<dbReference type="Proteomes" id="UP001596137">
    <property type="component" value="Unassembled WGS sequence"/>
</dbReference>
<evidence type="ECO:0000313" key="1">
    <source>
        <dbReference type="EMBL" id="MFC6080311.1"/>
    </source>
</evidence>
<dbReference type="InterPro" id="IPR036388">
    <property type="entry name" value="WH-like_DNA-bd_sf"/>
</dbReference>
<evidence type="ECO:0000313" key="2">
    <source>
        <dbReference type="Proteomes" id="UP001596137"/>
    </source>
</evidence>
<proteinExistence type="predicted"/>
<comment type="caution">
    <text evidence="1">The sequence shown here is derived from an EMBL/GenBank/DDBJ whole genome shotgun (WGS) entry which is preliminary data.</text>
</comment>
<gene>
    <name evidence="1" type="ORF">ACFP1K_04030</name>
</gene>
<evidence type="ECO:0008006" key="3">
    <source>
        <dbReference type="Google" id="ProtNLM"/>
    </source>
</evidence>
<keyword evidence="2" id="KW-1185">Reference proteome</keyword>
<organism evidence="1 2">
    <name type="scientific">Sphaerisporangium aureirubrum</name>
    <dbReference type="NCBI Taxonomy" id="1544736"/>
    <lineage>
        <taxon>Bacteria</taxon>
        <taxon>Bacillati</taxon>
        <taxon>Actinomycetota</taxon>
        <taxon>Actinomycetes</taxon>
        <taxon>Streptosporangiales</taxon>
        <taxon>Streptosporangiaceae</taxon>
        <taxon>Sphaerisporangium</taxon>
    </lineage>
</organism>
<protein>
    <recommendedName>
        <fullName evidence="3">MarR family transcriptional regulator</fullName>
    </recommendedName>
</protein>
<reference evidence="2" key="1">
    <citation type="journal article" date="2019" name="Int. J. Syst. Evol. Microbiol.">
        <title>The Global Catalogue of Microorganisms (GCM) 10K type strain sequencing project: providing services to taxonomists for standard genome sequencing and annotation.</title>
        <authorList>
            <consortium name="The Broad Institute Genomics Platform"/>
            <consortium name="The Broad Institute Genome Sequencing Center for Infectious Disease"/>
            <person name="Wu L."/>
            <person name="Ma J."/>
        </authorList>
    </citation>
    <scope>NUCLEOTIDE SEQUENCE [LARGE SCALE GENOMIC DNA]</scope>
    <source>
        <strain evidence="2">JCM 30346</strain>
    </source>
</reference>
<dbReference type="Gene3D" id="1.10.10.10">
    <property type="entry name" value="Winged helix-like DNA-binding domain superfamily/Winged helix DNA-binding domain"/>
    <property type="match status" value="1"/>
</dbReference>
<dbReference type="RefSeq" id="WP_380747091.1">
    <property type="nucleotide sequence ID" value="NZ_JBHSRF010000004.1"/>
</dbReference>
<sequence length="150" mass="16271">MTETTVPRPSFGRALAEATRKVGKLHRRALAESGTDFPGWMLLTLLKEQTSPMPVGVVVAEMDHRMDLPEADVLSLLKRTAAAGHVTYRPDAPTPTAELTEEGRTYFARVYAHARTTTDAAGDGIDPDLLDTVVTVLLAVDERATLLLDS</sequence>
<dbReference type="EMBL" id="JBHSRF010000004">
    <property type="protein sequence ID" value="MFC6080311.1"/>
    <property type="molecule type" value="Genomic_DNA"/>
</dbReference>
<name>A0ABW1NAC7_9ACTN</name>
<dbReference type="SUPFAM" id="SSF46785">
    <property type="entry name" value="Winged helix' DNA-binding domain"/>
    <property type="match status" value="1"/>
</dbReference>
<dbReference type="InterPro" id="IPR036390">
    <property type="entry name" value="WH_DNA-bd_sf"/>
</dbReference>